<reference evidence="1" key="1">
    <citation type="submission" date="2021-06" db="EMBL/GenBank/DDBJ databases">
        <authorList>
            <person name="Kallberg Y."/>
            <person name="Tangrot J."/>
            <person name="Rosling A."/>
        </authorList>
    </citation>
    <scope>NUCLEOTIDE SEQUENCE</scope>
    <source>
        <strain evidence="1">IL203A</strain>
    </source>
</reference>
<protein>
    <submittedName>
        <fullName evidence="1">7709_t:CDS:1</fullName>
    </submittedName>
</protein>
<keyword evidence="2" id="KW-1185">Reference proteome</keyword>
<accession>A0ACA9PQ51</accession>
<comment type="caution">
    <text evidence="1">The sequence shown here is derived from an EMBL/GenBank/DDBJ whole genome shotgun (WGS) entry which is preliminary data.</text>
</comment>
<name>A0ACA9PQ51_9GLOM</name>
<gene>
    <name evidence="1" type="ORF">DHETER_LOCUS12790</name>
</gene>
<dbReference type="Proteomes" id="UP000789702">
    <property type="component" value="Unassembled WGS sequence"/>
</dbReference>
<organism evidence="1 2">
    <name type="scientific">Dentiscutata heterogama</name>
    <dbReference type="NCBI Taxonomy" id="1316150"/>
    <lineage>
        <taxon>Eukaryota</taxon>
        <taxon>Fungi</taxon>
        <taxon>Fungi incertae sedis</taxon>
        <taxon>Mucoromycota</taxon>
        <taxon>Glomeromycotina</taxon>
        <taxon>Glomeromycetes</taxon>
        <taxon>Diversisporales</taxon>
        <taxon>Gigasporaceae</taxon>
        <taxon>Dentiscutata</taxon>
    </lineage>
</organism>
<feature type="non-terminal residue" evidence="1">
    <location>
        <position position="1"/>
    </location>
</feature>
<sequence>LNIGIIKARSNLFINHQNKGYKTIIRGHESEISQSTSIFCNSHCLFLLCDQVGSINCDGYYSIHSFIYHVIEKLKEIFEPPIIDINRLSIEDEEDAFNKDQDETKLNNSINTMGLLNEVKKKMYIALCYYYLGLAPQELLSALLDS</sequence>
<proteinExistence type="predicted"/>
<evidence type="ECO:0000313" key="1">
    <source>
        <dbReference type="EMBL" id="CAG8720317.1"/>
    </source>
</evidence>
<evidence type="ECO:0000313" key="2">
    <source>
        <dbReference type="Proteomes" id="UP000789702"/>
    </source>
</evidence>
<dbReference type="EMBL" id="CAJVPU010032673">
    <property type="protein sequence ID" value="CAG8720317.1"/>
    <property type="molecule type" value="Genomic_DNA"/>
</dbReference>